<accession>A0AAV2RYD5</accession>
<evidence type="ECO:0000313" key="2">
    <source>
        <dbReference type="Proteomes" id="UP001497623"/>
    </source>
</evidence>
<sequence>MSTGKSLLTEAELRYVRYWHGATVIGKKVMVIVLLAYTLGKITSTYKDELIAYYDLKANKKTKKTSIGLYKAEFCNEEERIMLEDPSVNPERFDITMIDKLLRRLQSLTGLAFHIDDVWTKDEPAGSNTSIEYLIYKVKVQRNDACHKIRDLSERDLEAKLNDMEALYIKLVEKVLTKEGKPKEIICNKTDEIKNDFVNLRNPIREALTDKDIEIYKKEQREFLMMLQKETKESCQFHLKKIYEETYETNPAEWLDIPMIDREEIFTKIVIKEDESDLPKHKLTTERKCDYREILTIKTMKHETPRILTINAIGGNGKTTYTRLFVCKWCKNKKCMHKLDEVDILLFVELRSDSNKTFDDILKYRLGDVMTDVGLSFQTLKEIILTLDILMLLDGQDESCQNDLLIDTLGLVSTQSKIKLIITTRPTASLDLKTIVNNYHIPKLNLNLIGIAIEDQFTFIKNLVIAIEDDTAKQNEILKSVKTELPRLNDSIGEIMKSPLMLTLLTLLWVAGEILDSVTTTDIFMKVNEHLKGKLKSRLLLKMRVLFDNSLKASINEFEAYLEEIAFLTFSHKEFNFENSTIVLLRNKLKQCKLDGIESEIFEHYLTPKKCRKKFQVVIDYSYKHLRLQEYDASKYVCHVLSKLGNEEEKKRMMIQLKDHRFSNIRAHTIAILAESYPQLLPKYGKAIIDCEKNSRNIDAYLSLVLESKANSTVVEMVSANMAKMSHWVINSTSSLASIMVVMKITQPRKFSLSLIDGIQFPDFFSSCLREISIYNLDLVLVLPYNAPNDSTAQVTHDDYLRSITYPEACVRLVEFWGRLSRAGLKQLPPTLNELQVGLIVDDLPVLFQMIPDLLKLDSLDIHMWGSNLECVTNLPQLHPSNNLELWIHLYVENGDCHHISKLLQQCFSPARVEDGYLCLWDANITGEGVIRLLQCLCDHQVKCSKIEIHSNQPPTLQEEIKNQARNCINYCIIWQCEGVTYDLTPN</sequence>
<keyword evidence="2" id="KW-1185">Reference proteome</keyword>
<dbReference type="AlphaFoldDB" id="A0AAV2RYD5"/>
<organism evidence="1 2">
    <name type="scientific">Meganyctiphanes norvegica</name>
    <name type="common">Northern krill</name>
    <name type="synonym">Thysanopoda norvegica</name>
    <dbReference type="NCBI Taxonomy" id="48144"/>
    <lineage>
        <taxon>Eukaryota</taxon>
        <taxon>Metazoa</taxon>
        <taxon>Ecdysozoa</taxon>
        <taxon>Arthropoda</taxon>
        <taxon>Crustacea</taxon>
        <taxon>Multicrustacea</taxon>
        <taxon>Malacostraca</taxon>
        <taxon>Eumalacostraca</taxon>
        <taxon>Eucarida</taxon>
        <taxon>Euphausiacea</taxon>
        <taxon>Euphausiidae</taxon>
        <taxon>Meganyctiphanes</taxon>
    </lineage>
</organism>
<name>A0AAV2RYD5_MEGNR</name>
<evidence type="ECO:0008006" key="3">
    <source>
        <dbReference type="Google" id="ProtNLM"/>
    </source>
</evidence>
<reference evidence="1 2" key="1">
    <citation type="submission" date="2024-05" db="EMBL/GenBank/DDBJ databases">
        <authorList>
            <person name="Wallberg A."/>
        </authorList>
    </citation>
    <scope>NUCLEOTIDE SEQUENCE [LARGE SCALE GENOMIC DNA]</scope>
</reference>
<dbReference type="EMBL" id="CAXKWB010034667">
    <property type="protein sequence ID" value="CAL4145175.1"/>
    <property type="molecule type" value="Genomic_DNA"/>
</dbReference>
<proteinExistence type="predicted"/>
<dbReference type="InterPro" id="IPR027417">
    <property type="entry name" value="P-loop_NTPase"/>
</dbReference>
<gene>
    <name evidence="1" type="ORF">MNOR_LOCUS29621</name>
</gene>
<dbReference type="Proteomes" id="UP001497623">
    <property type="component" value="Unassembled WGS sequence"/>
</dbReference>
<evidence type="ECO:0000313" key="1">
    <source>
        <dbReference type="EMBL" id="CAL4145175.1"/>
    </source>
</evidence>
<dbReference type="Gene3D" id="3.40.50.300">
    <property type="entry name" value="P-loop containing nucleotide triphosphate hydrolases"/>
    <property type="match status" value="1"/>
</dbReference>
<protein>
    <recommendedName>
        <fullName evidence="3">NACHT domain-containing protein</fullName>
    </recommendedName>
</protein>
<comment type="caution">
    <text evidence="1">The sequence shown here is derived from an EMBL/GenBank/DDBJ whole genome shotgun (WGS) entry which is preliminary data.</text>
</comment>